<evidence type="ECO:0000313" key="2">
    <source>
        <dbReference type="Proteomes" id="UP000092993"/>
    </source>
</evidence>
<name>A0A1C7MBV2_GRIFR</name>
<keyword evidence="2" id="KW-1185">Reference proteome</keyword>
<evidence type="ECO:0000313" key="1">
    <source>
        <dbReference type="EMBL" id="OBZ74087.1"/>
    </source>
</evidence>
<dbReference type="EMBL" id="LUGG01000006">
    <property type="protein sequence ID" value="OBZ74087.1"/>
    <property type="molecule type" value="Genomic_DNA"/>
</dbReference>
<gene>
    <name evidence="1" type="ORF">A0H81_06561</name>
</gene>
<dbReference type="OrthoDB" id="5392716at2759"/>
<dbReference type="STRING" id="5627.A0A1C7MBV2"/>
<organism evidence="1 2">
    <name type="scientific">Grifola frondosa</name>
    <name type="common">Maitake</name>
    <name type="synonym">Polyporus frondosus</name>
    <dbReference type="NCBI Taxonomy" id="5627"/>
    <lineage>
        <taxon>Eukaryota</taxon>
        <taxon>Fungi</taxon>
        <taxon>Dikarya</taxon>
        <taxon>Basidiomycota</taxon>
        <taxon>Agaricomycotina</taxon>
        <taxon>Agaricomycetes</taxon>
        <taxon>Polyporales</taxon>
        <taxon>Grifolaceae</taxon>
        <taxon>Grifola</taxon>
    </lineage>
</organism>
<sequence length="323" mass="36594">MMTSSTEWKLLPGCTSKKTNWFQQGRDGLGGDGLWLGHTIMRGQGLPQSRTLHAGGQNHGWLGPAEEVLKSALMDFSKQRLPVKLRLASLKSMFGLDIKPTTLHNLNKKFNVPSSRRKMPQDVADQLVLNKMSDLNDQAGRWGVQRTMDALAKDGTPVPRRVIHEVMHDNEPDAVDARFPGKKKISHAKLSSIGPFHEVNCDGHDKLGMFTLQMGPVTLPIYGMKDKWSDTALRQIFAPELDADAVPSFVALLSTRNIPIEGAWHWFREQTGRTLFHHVTQGKMLNIFNPNNEVHIKLFNWIWPPIIQQELDKFRDSWNMHTV</sequence>
<comment type="caution">
    <text evidence="1">The sequence shown here is derived from an EMBL/GenBank/DDBJ whole genome shotgun (WGS) entry which is preliminary data.</text>
</comment>
<accession>A0A1C7MBV2</accession>
<protein>
    <submittedName>
        <fullName evidence="1">Uncharacterized protein</fullName>
    </submittedName>
</protein>
<proteinExistence type="predicted"/>
<dbReference type="Proteomes" id="UP000092993">
    <property type="component" value="Unassembled WGS sequence"/>
</dbReference>
<reference evidence="1 2" key="1">
    <citation type="submission" date="2016-03" db="EMBL/GenBank/DDBJ databases">
        <title>Whole genome sequencing of Grifola frondosa 9006-11.</title>
        <authorList>
            <person name="Min B."/>
            <person name="Park H."/>
            <person name="Kim J.-G."/>
            <person name="Cho H."/>
            <person name="Oh Y.-L."/>
            <person name="Kong W.-S."/>
            <person name="Choi I.-G."/>
        </authorList>
    </citation>
    <scope>NUCLEOTIDE SEQUENCE [LARGE SCALE GENOMIC DNA]</scope>
    <source>
        <strain evidence="1 2">9006-11</strain>
    </source>
</reference>
<dbReference type="AlphaFoldDB" id="A0A1C7MBV2"/>